<accession>A0A3B0WX00</accession>
<protein>
    <recommendedName>
        <fullName evidence="1">DUF6316 domain-containing protein</fullName>
    </recommendedName>
</protein>
<dbReference type="Pfam" id="PF19837">
    <property type="entry name" value="DUF6316"/>
    <property type="match status" value="1"/>
</dbReference>
<reference evidence="2" key="1">
    <citation type="submission" date="2018-06" db="EMBL/GenBank/DDBJ databases">
        <authorList>
            <person name="Zhirakovskaya E."/>
        </authorList>
    </citation>
    <scope>NUCLEOTIDE SEQUENCE</scope>
</reference>
<dbReference type="InterPro" id="IPR045630">
    <property type="entry name" value="DUF6316"/>
</dbReference>
<dbReference type="EMBL" id="UOFG01000126">
    <property type="protein sequence ID" value="VAW60558.1"/>
    <property type="molecule type" value="Genomic_DNA"/>
</dbReference>
<dbReference type="AlphaFoldDB" id="A0A3B0WX00"/>
<proteinExistence type="predicted"/>
<sequence length="67" mass="7847">MIKHRNDDTPAPSYDCTQRISRGYKINGQWYFELRGGGQKGPFDNEEAMLAELNSFIHFHELMNQQN</sequence>
<gene>
    <name evidence="2" type="ORF">MNBD_GAMMA11-500</name>
</gene>
<evidence type="ECO:0000313" key="2">
    <source>
        <dbReference type="EMBL" id="VAW60558.1"/>
    </source>
</evidence>
<evidence type="ECO:0000259" key="1">
    <source>
        <dbReference type="Pfam" id="PF19837"/>
    </source>
</evidence>
<name>A0A3B0WX00_9ZZZZ</name>
<feature type="domain" description="DUF6316" evidence="1">
    <location>
        <begin position="17"/>
        <end position="59"/>
    </location>
</feature>
<organism evidence="2">
    <name type="scientific">hydrothermal vent metagenome</name>
    <dbReference type="NCBI Taxonomy" id="652676"/>
    <lineage>
        <taxon>unclassified sequences</taxon>
        <taxon>metagenomes</taxon>
        <taxon>ecological metagenomes</taxon>
    </lineage>
</organism>